<dbReference type="Proteomes" id="UP000242180">
    <property type="component" value="Unassembled WGS sequence"/>
</dbReference>
<dbReference type="EMBL" id="MCGN01000007">
    <property type="protein sequence ID" value="ORY94987.1"/>
    <property type="molecule type" value="Genomic_DNA"/>
</dbReference>
<dbReference type="Pfam" id="PF12530">
    <property type="entry name" value="DUF3730"/>
    <property type="match status" value="1"/>
</dbReference>
<evidence type="ECO:0000259" key="1">
    <source>
        <dbReference type="Pfam" id="PF12530"/>
    </source>
</evidence>
<proteinExistence type="predicted"/>
<dbReference type="STRING" id="13706.A0A1X2H8U7"/>
<evidence type="ECO:0000313" key="3">
    <source>
        <dbReference type="Proteomes" id="UP000242180"/>
    </source>
</evidence>
<dbReference type="OrthoDB" id="6125419at2759"/>
<protein>
    <recommendedName>
        <fullName evidence="1">DUF3730 domain-containing protein</fullName>
    </recommendedName>
</protein>
<dbReference type="OMA" id="ERQPRVW"/>
<dbReference type="SUPFAM" id="SSF48371">
    <property type="entry name" value="ARM repeat"/>
    <property type="match status" value="1"/>
</dbReference>
<evidence type="ECO:0000313" key="2">
    <source>
        <dbReference type="EMBL" id="ORY94987.1"/>
    </source>
</evidence>
<accession>A0A1X2H8U7</accession>
<feature type="domain" description="DUF3730" evidence="1">
    <location>
        <begin position="463"/>
        <end position="695"/>
    </location>
</feature>
<sequence length="1675" mass="186763">MATPRHRFAEVHGARQTTTEQDDVTWTFLAQPKTSAIAASTTCATIVDQVRSYARPFQPTLLQLQNLVLATTDPIKTGIYLRALTQLLLLHASSSDSMVGLSYSAASSGELVHPFITLARQRVDLTCMVLLETAYFLEQCNSDYHVIQTMGAFFDDILIDSPHSYALLQQLDNSRIAVDCRQAIYQYLIHVLERYPMQGDPTFYLTLVDFVCRTMLVDGILSESQAQDLALITLYQLLSRAYDAVGNAVPTLPYLERIQTVFSIQDVETDQPLVHPNAYIIWASLSFLLMTSQTADDQSILLDLMQNGQINTQAFKTVAMLPLLQTWAETSEVHKPMVLGLLEAVGDQSDLTHLTQEERENAMSQIEEHVANYPITGFLAHMITHLCHFFNTHSPMLSPLAMDDIHSVIFTTPLVFSKNTEERNKHLTIMVDLATQTDHSVSYKFPVLLLLLYLMRSHDLMSSDTFFHIYQTLLPQLVHPNDPLTTSRILQLLLPVVQGSHSSQLRETTMASVAFRVLVKVFERQPRVWQELKRVLANWVLHRKSAHRAPDTKSAIQMEIAVLSTMAKLCKEHANECAQDLLPMLMSLLQTCNSLSVSSLCYIMDAICACVRAGLVEPRPIWIVAINYVAAYAVEQAQLTHVHLLWHRLCDFFSIVGDMNEVSEVYMEFKDGILHEYLSALIISDVVSVRTAALNALSHFPAPDIAKLLPEKAKEVTLMIQEAPNSAYSLILTKLLSHELDHMRRSLFEEEEKKQHTEVADRGPAIGDQEQLLGKRYCQEWEEARVSPGLRSGYALAALETVSSCIPDRRAAGTETIQKTRWYRYMVTALADVSLTDHILIRVSALGTWKSLFEGAFGADNIESHGPALLDDLLRRLEGSTVPGITCNIFLALTGFVLTAHHLSSSFGAACASRVLQDILPRFLVPSVISDEIQFAALMCQGHLAGCIIANEKLASLLLNTMLEHVAKPSTPRSLDIAVNLVEFARGYAAAHFTAALATWPTKTAVVEAHAQRATATLFEHLGKHISESLALGIMMGWASMIRQADMSDVYWFAYETLQQHVDETYQGNKGTLLGACWVVAYAIEDEMQDEQSIHALRASQARALTQATMTQQLFHFTVPNAILTRKLLLGMRNLSEDSPAFSDEVDAALGKSDDTASLYVLAALLGADYVNRPLDLERVQAEAEHYAKPIRHKVLHALGTAAGLYGASTGPNLKHGRLAAVVCGKAIQATMRMRLKNTQSTAAQLLSLTEPSSYGRLNNNTSYLRAVFDALQELAEDSDDDATIDILLRGLRDTPGPLPPVNWFQLLRKLAKRSTALTIEALHFASEHANTSTSLTEFIVAQMTQPKQPMEVTLILMSETGLGKVLELSGLPSKHRSKHGPARRGMDAVTKKVRLSDMRCVEVVEVYTKQLMKLPQEVQLALLDTLNAHLTMEPTTLIQTLRDQVFYHLTEPLLAADKTDVPEILLRRAVECGVLNSETVRTLPASYPTAVALAEMCRLQRETQPAVWITEMVQALMEGFHSEKQTWIQVAKAIAASDQSTKHAWIGRLLDILIVVASDKRRAAVDRARSLENGVVYGLHCLFSYLWWDNEQDQALPRAVALADTQCMIVQATTGAEPHEQQRIVKRFYKLITGIQYKEDADQKEDPLATWSASFLQIVRLMPKSIQVDKKWIL</sequence>
<dbReference type="InterPro" id="IPR022542">
    <property type="entry name" value="FOCAD/RST1_DUF3730"/>
</dbReference>
<name>A0A1X2H8U7_SYNRA</name>
<reference evidence="2 3" key="1">
    <citation type="submission" date="2016-07" db="EMBL/GenBank/DDBJ databases">
        <title>Pervasive Adenine N6-methylation of Active Genes in Fungi.</title>
        <authorList>
            <consortium name="DOE Joint Genome Institute"/>
            <person name="Mondo S.J."/>
            <person name="Dannebaum R.O."/>
            <person name="Kuo R.C."/>
            <person name="Labutti K."/>
            <person name="Haridas S."/>
            <person name="Kuo A."/>
            <person name="Salamov A."/>
            <person name="Ahrendt S.R."/>
            <person name="Lipzen A."/>
            <person name="Sullivan W."/>
            <person name="Andreopoulos W.B."/>
            <person name="Clum A."/>
            <person name="Lindquist E."/>
            <person name="Daum C."/>
            <person name="Ramamoorthy G.K."/>
            <person name="Gryganskyi A."/>
            <person name="Culley D."/>
            <person name="Magnuson J.K."/>
            <person name="James T.Y."/>
            <person name="O'Malley M.A."/>
            <person name="Stajich J.E."/>
            <person name="Spatafora J.W."/>
            <person name="Visel A."/>
            <person name="Grigoriev I.V."/>
        </authorList>
    </citation>
    <scope>NUCLEOTIDE SEQUENCE [LARGE SCALE GENOMIC DNA]</scope>
    <source>
        <strain evidence="2 3">NRRL 2496</strain>
    </source>
</reference>
<keyword evidence="3" id="KW-1185">Reference proteome</keyword>
<comment type="caution">
    <text evidence="2">The sequence shown here is derived from an EMBL/GenBank/DDBJ whole genome shotgun (WGS) entry which is preliminary data.</text>
</comment>
<organism evidence="2 3">
    <name type="scientific">Syncephalastrum racemosum</name>
    <name type="common">Filamentous fungus</name>
    <dbReference type="NCBI Taxonomy" id="13706"/>
    <lineage>
        <taxon>Eukaryota</taxon>
        <taxon>Fungi</taxon>
        <taxon>Fungi incertae sedis</taxon>
        <taxon>Mucoromycota</taxon>
        <taxon>Mucoromycotina</taxon>
        <taxon>Mucoromycetes</taxon>
        <taxon>Mucorales</taxon>
        <taxon>Syncephalastraceae</taxon>
        <taxon>Syncephalastrum</taxon>
    </lineage>
</organism>
<dbReference type="InterPro" id="IPR016024">
    <property type="entry name" value="ARM-type_fold"/>
</dbReference>
<gene>
    <name evidence="2" type="ORF">BCR43DRAFT_526102</name>
</gene>
<dbReference type="InParanoid" id="A0A1X2H8U7"/>